<feature type="compositionally biased region" description="Basic residues" evidence="1">
    <location>
        <begin position="83"/>
        <end position="92"/>
    </location>
</feature>
<dbReference type="InterPro" id="IPR056924">
    <property type="entry name" value="SH3_Tf2-1"/>
</dbReference>
<accession>A0A225VWM1</accession>
<feature type="region of interest" description="Disordered" evidence="1">
    <location>
        <begin position="129"/>
        <end position="155"/>
    </location>
</feature>
<feature type="region of interest" description="Disordered" evidence="1">
    <location>
        <begin position="79"/>
        <end position="100"/>
    </location>
</feature>
<reference evidence="4" key="1">
    <citation type="submission" date="2017-03" db="EMBL/GenBank/DDBJ databases">
        <title>Phytopthora megakarya and P. palmivora, two closely related causual agents of cacao black pod achieved similar genome size and gene model numbers by different mechanisms.</title>
        <authorList>
            <person name="Ali S."/>
            <person name="Shao J."/>
            <person name="Larry D.J."/>
            <person name="Kronmiller B."/>
            <person name="Shen D."/>
            <person name="Strem M.D."/>
            <person name="Melnick R.L."/>
            <person name="Guiltinan M.J."/>
            <person name="Tyler B.M."/>
            <person name="Meinhardt L.W."/>
            <person name="Bailey B.A."/>
        </authorList>
    </citation>
    <scope>NUCLEOTIDE SEQUENCE [LARGE SCALE GENOMIC DNA]</scope>
    <source>
        <strain evidence="4">zdho120</strain>
    </source>
</reference>
<dbReference type="Proteomes" id="UP000198211">
    <property type="component" value="Unassembled WGS sequence"/>
</dbReference>
<comment type="caution">
    <text evidence="3">The sequence shown here is derived from an EMBL/GenBank/DDBJ whole genome shotgun (WGS) entry which is preliminary data.</text>
</comment>
<organism evidence="3 4">
    <name type="scientific">Phytophthora megakarya</name>
    <dbReference type="NCBI Taxonomy" id="4795"/>
    <lineage>
        <taxon>Eukaryota</taxon>
        <taxon>Sar</taxon>
        <taxon>Stramenopiles</taxon>
        <taxon>Oomycota</taxon>
        <taxon>Peronosporomycetes</taxon>
        <taxon>Peronosporales</taxon>
        <taxon>Peronosporaceae</taxon>
        <taxon>Phytophthora</taxon>
    </lineage>
</organism>
<gene>
    <name evidence="3" type="ORF">PHMEG_00017535</name>
</gene>
<evidence type="ECO:0000313" key="4">
    <source>
        <dbReference type="Proteomes" id="UP000198211"/>
    </source>
</evidence>
<evidence type="ECO:0000313" key="3">
    <source>
        <dbReference type="EMBL" id="OWZ09722.1"/>
    </source>
</evidence>
<dbReference type="STRING" id="4795.A0A225VWM1"/>
<dbReference type="Pfam" id="PF24626">
    <property type="entry name" value="SH3_Tf2-1"/>
    <property type="match status" value="1"/>
</dbReference>
<evidence type="ECO:0000259" key="2">
    <source>
        <dbReference type="Pfam" id="PF24626"/>
    </source>
</evidence>
<sequence length="415" mass="46159">MVEFAINNAEYASTGLTAFYINCGRHLRVPALVGLERSMDLRKVSDDNDLTNSDDTSGTEVADTTVLTTLALHCHHSSWSPRRSTRNAHARRHEGGTIEPNRDHRAWVACACGNEGDTFRDHHLDQLDADQQSRDDGRGLCAAPPANFDPNLEPQSNDTAVVNEFLDRHLSVVRYVRDAIAMGIDRQKENADRRGRKKMVKFTVGDRGLLSTVGIQPTLVTNLGANKLVPRFIDPFKVLKVLGDAYTLQLPTVLRLYPNFYVGRLRRYYHVTTPSDDPAVPRTDTASLHGAPDSRALALPDNAPPDPETARSRRPRWPAPLVDSHGNIRHVVDVIIQHNDTRAGPRSGRRDCGARHRDDAVPGLIQYLLRWLDPMPDSWGPREILLADVPDRVAAYEASLGERASPPDGAAWRRA</sequence>
<dbReference type="AlphaFoldDB" id="A0A225VWM1"/>
<feature type="domain" description="Tf2-1-like SH3-like" evidence="2">
    <location>
        <begin position="224"/>
        <end position="268"/>
    </location>
</feature>
<name>A0A225VWM1_9STRA</name>
<proteinExistence type="predicted"/>
<evidence type="ECO:0000256" key="1">
    <source>
        <dbReference type="SAM" id="MobiDB-lite"/>
    </source>
</evidence>
<protein>
    <recommendedName>
        <fullName evidence="2">Tf2-1-like SH3-like domain-containing protein</fullName>
    </recommendedName>
</protein>
<feature type="compositionally biased region" description="Basic and acidic residues" evidence="1">
    <location>
        <begin position="129"/>
        <end position="138"/>
    </location>
</feature>
<dbReference type="EMBL" id="NBNE01002684">
    <property type="protein sequence ID" value="OWZ09722.1"/>
    <property type="molecule type" value="Genomic_DNA"/>
</dbReference>
<keyword evidence="4" id="KW-1185">Reference proteome</keyword>
<feature type="region of interest" description="Disordered" evidence="1">
    <location>
        <begin position="272"/>
        <end position="319"/>
    </location>
</feature>
<dbReference type="OrthoDB" id="116372at2759"/>